<dbReference type="Pfam" id="PF01022">
    <property type="entry name" value="HTH_5"/>
    <property type="match status" value="1"/>
</dbReference>
<keyword evidence="3" id="KW-1185">Reference proteome</keyword>
<dbReference type="PROSITE" id="PS50987">
    <property type="entry name" value="HTH_ARSR_2"/>
    <property type="match status" value="1"/>
</dbReference>
<sequence>MDSKKLDLVFSALSDATRRGILANLALGERTVHELTAAFDISQPAVSRHLRVLDSAGLVKREKRGRETFVTAATETAAEAAHWLAHYVDFWTAHFDQMDAILTKQKERPDDR</sequence>
<evidence type="ECO:0000313" key="3">
    <source>
        <dbReference type="Proteomes" id="UP001209803"/>
    </source>
</evidence>
<dbReference type="CDD" id="cd00090">
    <property type="entry name" value="HTH_ARSR"/>
    <property type="match status" value="1"/>
</dbReference>
<dbReference type="EMBL" id="CP120863">
    <property type="protein sequence ID" value="WFE88177.1"/>
    <property type="molecule type" value="Genomic_DNA"/>
</dbReference>
<accession>A0ABY8EYK4</accession>
<dbReference type="InterPro" id="IPR011991">
    <property type="entry name" value="ArsR-like_HTH"/>
</dbReference>
<gene>
    <name evidence="2" type="ORF">K1718_18665</name>
</gene>
<dbReference type="SUPFAM" id="SSF46785">
    <property type="entry name" value="Winged helix' DNA-binding domain"/>
    <property type="match status" value="1"/>
</dbReference>
<dbReference type="InterPro" id="IPR036388">
    <property type="entry name" value="WH-like_DNA-bd_sf"/>
</dbReference>
<proteinExistence type="predicted"/>
<dbReference type="PRINTS" id="PR00778">
    <property type="entry name" value="HTHARSR"/>
</dbReference>
<dbReference type="RefSeq" id="WP_152502390.1">
    <property type="nucleotide sequence ID" value="NZ_CP120863.1"/>
</dbReference>
<dbReference type="SMART" id="SM00418">
    <property type="entry name" value="HTH_ARSR"/>
    <property type="match status" value="1"/>
</dbReference>
<feature type="domain" description="HTH arsR-type" evidence="1">
    <location>
        <begin position="1"/>
        <end position="92"/>
    </location>
</feature>
<dbReference type="NCBIfam" id="NF033788">
    <property type="entry name" value="HTH_metalloreg"/>
    <property type="match status" value="1"/>
</dbReference>
<protein>
    <submittedName>
        <fullName evidence="2">Metalloregulator ArsR/SmtB family transcription factor</fullName>
    </submittedName>
</protein>
<dbReference type="PANTHER" id="PTHR38600">
    <property type="entry name" value="TRANSCRIPTIONAL REGULATORY PROTEIN"/>
    <property type="match status" value="1"/>
</dbReference>
<organism evidence="2 3">
    <name type="scientific">Roseibium porphyridii</name>
    <dbReference type="NCBI Taxonomy" id="2866279"/>
    <lineage>
        <taxon>Bacteria</taxon>
        <taxon>Pseudomonadati</taxon>
        <taxon>Pseudomonadota</taxon>
        <taxon>Alphaproteobacteria</taxon>
        <taxon>Hyphomicrobiales</taxon>
        <taxon>Stappiaceae</taxon>
        <taxon>Roseibium</taxon>
    </lineage>
</organism>
<dbReference type="InterPro" id="IPR036390">
    <property type="entry name" value="WH_DNA-bd_sf"/>
</dbReference>
<evidence type="ECO:0000313" key="2">
    <source>
        <dbReference type="EMBL" id="WFE88177.1"/>
    </source>
</evidence>
<dbReference type="InterPro" id="IPR001845">
    <property type="entry name" value="HTH_ArsR_DNA-bd_dom"/>
</dbReference>
<name>A0ABY8EYK4_9HYPH</name>
<reference evidence="2 3" key="1">
    <citation type="submission" date="2023-03" db="EMBL/GenBank/DDBJ databases">
        <title>Roseibium porphyridii sp. nov. and Roseibium rhodosorbium sp. nov. isolated from marine algae, Porphyridium cruentum and Rhodosorus marinus, respectively.</title>
        <authorList>
            <person name="Lee M.W."/>
            <person name="Choi B.J."/>
            <person name="Lee J.K."/>
            <person name="Choi D.G."/>
            <person name="Baek J.H."/>
            <person name="Bayburt H."/>
            <person name="Kim J.M."/>
            <person name="Han D.M."/>
            <person name="Kim K.H."/>
            <person name="Jeon C.O."/>
        </authorList>
    </citation>
    <scope>NUCLEOTIDE SEQUENCE [LARGE SCALE GENOMIC DNA]</scope>
    <source>
        <strain evidence="2 3">KMA01</strain>
    </source>
</reference>
<dbReference type="PANTHER" id="PTHR38600:SF2">
    <property type="entry name" value="SLL0088 PROTEIN"/>
    <property type="match status" value="1"/>
</dbReference>
<dbReference type="Proteomes" id="UP001209803">
    <property type="component" value="Chromosome"/>
</dbReference>
<dbReference type="Gene3D" id="1.10.10.10">
    <property type="entry name" value="Winged helix-like DNA-binding domain superfamily/Winged helix DNA-binding domain"/>
    <property type="match status" value="1"/>
</dbReference>
<evidence type="ECO:0000259" key="1">
    <source>
        <dbReference type="PROSITE" id="PS50987"/>
    </source>
</evidence>